<dbReference type="PANTHER" id="PTHR11834">
    <property type="entry name" value="TRANSCRIPTIONAL ENHANCER FACTOR TEF RELATED"/>
    <property type="match status" value="1"/>
</dbReference>
<evidence type="ECO:0000259" key="8">
    <source>
        <dbReference type="Pfam" id="PF17725"/>
    </source>
</evidence>
<dbReference type="GO" id="GO:0035329">
    <property type="term" value="P:hippo signaling"/>
    <property type="evidence" value="ECO:0007669"/>
    <property type="project" value="TreeGrafter"/>
</dbReference>
<evidence type="ECO:0000256" key="5">
    <source>
        <dbReference type="ARBA" id="ARBA00023163"/>
    </source>
</evidence>
<dbReference type="GO" id="GO:0048568">
    <property type="term" value="P:embryonic organ development"/>
    <property type="evidence" value="ECO:0007669"/>
    <property type="project" value="TreeGrafter"/>
</dbReference>
<dbReference type="EMBL" id="UYRS01018444">
    <property type="protein sequence ID" value="VDK35667.1"/>
    <property type="molecule type" value="Genomic_DNA"/>
</dbReference>
<reference evidence="11" key="1">
    <citation type="submission" date="2017-02" db="UniProtKB">
        <authorList>
            <consortium name="WormBaseParasite"/>
        </authorList>
    </citation>
    <scope>IDENTIFICATION</scope>
</reference>
<dbReference type="GO" id="GO:0005634">
    <property type="term" value="C:nucleus"/>
    <property type="evidence" value="ECO:0007669"/>
    <property type="project" value="UniProtKB-SubCell"/>
</dbReference>
<keyword evidence="5" id="KW-0804">Transcription</keyword>
<accession>A0A0R3W6I8</accession>
<keyword evidence="2" id="KW-0217">Developmental protein</keyword>
<feature type="compositionally biased region" description="Polar residues" evidence="7">
    <location>
        <begin position="222"/>
        <end position="235"/>
    </location>
</feature>
<dbReference type="InterPro" id="IPR050937">
    <property type="entry name" value="TEC1_TEAD_TF"/>
</dbReference>
<evidence type="ECO:0000313" key="9">
    <source>
        <dbReference type="EMBL" id="VDK35667.1"/>
    </source>
</evidence>
<keyword evidence="6" id="KW-0539">Nucleus</keyword>
<dbReference type="OrthoDB" id="10006572at2759"/>
<gene>
    <name evidence="9" type="ORF">TASK_LOCUS5815</name>
</gene>
<keyword evidence="4" id="KW-0238">DNA-binding</keyword>
<feature type="domain" description="YAP binding" evidence="8">
    <location>
        <begin position="14"/>
        <end position="165"/>
    </location>
</feature>
<proteinExistence type="predicted"/>
<dbReference type="Gene3D" id="2.70.50.80">
    <property type="match status" value="1"/>
</dbReference>
<organism evidence="11">
    <name type="scientific">Taenia asiatica</name>
    <name type="common">Asian tapeworm</name>
    <dbReference type="NCBI Taxonomy" id="60517"/>
    <lineage>
        <taxon>Eukaryota</taxon>
        <taxon>Metazoa</taxon>
        <taxon>Spiralia</taxon>
        <taxon>Lophotrochozoa</taxon>
        <taxon>Platyhelminthes</taxon>
        <taxon>Cestoda</taxon>
        <taxon>Eucestoda</taxon>
        <taxon>Cyclophyllidea</taxon>
        <taxon>Taeniidae</taxon>
        <taxon>Taenia</taxon>
    </lineage>
</organism>
<dbReference type="WBParaSite" id="TASK_0000581401-mRNA-1">
    <property type="protein sequence ID" value="TASK_0000581401-mRNA-1"/>
    <property type="gene ID" value="TASK_0000581401"/>
</dbReference>
<dbReference type="GO" id="GO:0000978">
    <property type="term" value="F:RNA polymerase II cis-regulatory region sequence-specific DNA binding"/>
    <property type="evidence" value="ECO:0007669"/>
    <property type="project" value="TreeGrafter"/>
</dbReference>
<evidence type="ECO:0000256" key="2">
    <source>
        <dbReference type="ARBA" id="ARBA00022473"/>
    </source>
</evidence>
<evidence type="ECO:0000313" key="10">
    <source>
        <dbReference type="Proteomes" id="UP000282613"/>
    </source>
</evidence>
<dbReference type="STRING" id="60517.A0A0R3W6I8"/>
<dbReference type="GO" id="GO:0000981">
    <property type="term" value="F:DNA-binding transcription factor activity, RNA polymerase II-specific"/>
    <property type="evidence" value="ECO:0007669"/>
    <property type="project" value="TreeGrafter"/>
</dbReference>
<evidence type="ECO:0000256" key="6">
    <source>
        <dbReference type="ARBA" id="ARBA00023242"/>
    </source>
</evidence>
<evidence type="ECO:0000256" key="1">
    <source>
        <dbReference type="ARBA" id="ARBA00004123"/>
    </source>
</evidence>
<dbReference type="InterPro" id="IPR041086">
    <property type="entry name" value="YBD"/>
</dbReference>
<feature type="region of interest" description="Disordered" evidence="7">
    <location>
        <begin position="221"/>
        <end position="245"/>
    </location>
</feature>
<dbReference type="Pfam" id="PF17725">
    <property type="entry name" value="YBD"/>
    <property type="match status" value="2"/>
</dbReference>
<evidence type="ECO:0000313" key="11">
    <source>
        <dbReference type="WBParaSite" id="TASK_0000581401-mRNA-1"/>
    </source>
</evidence>
<reference evidence="9 10" key="2">
    <citation type="submission" date="2018-11" db="EMBL/GenBank/DDBJ databases">
        <authorList>
            <consortium name="Pathogen Informatics"/>
        </authorList>
    </citation>
    <scope>NUCLEOTIDE SEQUENCE [LARGE SCALE GENOMIC DNA]</scope>
</reference>
<dbReference type="AlphaFoldDB" id="A0A0R3W6I8"/>
<name>A0A0R3W6I8_TAEAS</name>
<comment type="subcellular location">
    <subcellularLocation>
        <location evidence="1">Nucleus</location>
    </subcellularLocation>
</comment>
<dbReference type="FunFam" id="2.70.50.80:FF:000005">
    <property type="entry name" value="Transcription enhancer factor-like protein egl-44"/>
    <property type="match status" value="1"/>
</dbReference>
<keyword evidence="10" id="KW-1185">Reference proteome</keyword>
<feature type="compositionally biased region" description="Pro residues" evidence="7">
    <location>
        <begin position="236"/>
        <end position="245"/>
    </location>
</feature>
<sequence>MYLQTLNPESAPMKQHNFAHITTNGLRSSDPILEEVDASQIWDKFPTDGLKQRIEEDSPNVFFLVKLWADINTELPEGANYAVSSIFEGTEDVPLLVSTRLCSYSSPFVEKLEYESPVLENGRYVYKQLRSPMCACMKKFIAKLLKLSSLAEMNQVLENFTILQPLMAMWRQITYQGMNTPLQIVTNKNTDEVLLGIAYVLEVSKSLRGAQHNIYRLAKPDVTTTQRPPSVNLNGQPPPATSSVD</sequence>
<evidence type="ECO:0000256" key="4">
    <source>
        <dbReference type="ARBA" id="ARBA00023125"/>
    </source>
</evidence>
<dbReference type="PANTHER" id="PTHR11834:SF0">
    <property type="entry name" value="PROTEIN SCALLOPED"/>
    <property type="match status" value="1"/>
</dbReference>
<dbReference type="GO" id="GO:0005667">
    <property type="term" value="C:transcription regulator complex"/>
    <property type="evidence" value="ECO:0007669"/>
    <property type="project" value="TreeGrafter"/>
</dbReference>
<evidence type="ECO:0000256" key="7">
    <source>
        <dbReference type="SAM" id="MobiDB-lite"/>
    </source>
</evidence>
<feature type="domain" description="YAP binding" evidence="8">
    <location>
        <begin position="182"/>
        <end position="217"/>
    </location>
</feature>
<protein>
    <submittedName>
        <fullName evidence="11">YBD domain-containing protein</fullName>
    </submittedName>
</protein>
<dbReference type="Proteomes" id="UP000282613">
    <property type="component" value="Unassembled WGS sequence"/>
</dbReference>
<keyword evidence="3" id="KW-0805">Transcription regulation</keyword>
<evidence type="ECO:0000256" key="3">
    <source>
        <dbReference type="ARBA" id="ARBA00023015"/>
    </source>
</evidence>